<dbReference type="HOGENOM" id="CLU_211034_0_0_3"/>
<evidence type="ECO:0000313" key="2">
    <source>
        <dbReference type="Proteomes" id="UP000002274"/>
    </source>
</evidence>
<proteinExistence type="predicted"/>
<gene>
    <name evidence="1" type="ordered locus">P9303_17901</name>
</gene>
<protein>
    <submittedName>
        <fullName evidence="1">Uncharacterized protein</fullName>
    </submittedName>
</protein>
<organism evidence="1 2">
    <name type="scientific">Prochlorococcus marinus (strain MIT 9303)</name>
    <dbReference type="NCBI Taxonomy" id="59922"/>
    <lineage>
        <taxon>Bacteria</taxon>
        <taxon>Bacillati</taxon>
        <taxon>Cyanobacteriota</taxon>
        <taxon>Cyanophyceae</taxon>
        <taxon>Synechococcales</taxon>
        <taxon>Prochlorococcaceae</taxon>
        <taxon>Prochlorococcus</taxon>
    </lineage>
</organism>
<sequence>MRPPSSQRAIEKSLCLSLALENACLVSNKKVDFNSLELMKKLNGLNERLFILLITAQA</sequence>
<reference evidence="1 2" key="1">
    <citation type="journal article" date="2007" name="PLoS Genet.">
        <title>Patterns and implications of gene gain and loss in the evolution of Prochlorococcus.</title>
        <authorList>
            <person name="Kettler G.C."/>
            <person name="Martiny A.C."/>
            <person name="Huang K."/>
            <person name="Zucker J."/>
            <person name="Coleman M.L."/>
            <person name="Rodrigue S."/>
            <person name="Chen F."/>
            <person name="Lapidus A."/>
            <person name="Ferriera S."/>
            <person name="Johnson J."/>
            <person name="Steglich C."/>
            <person name="Church G.M."/>
            <person name="Richardson P."/>
            <person name="Chisholm S.W."/>
        </authorList>
    </citation>
    <scope>NUCLEOTIDE SEQUENCE [LARGE SCALE GENOMIC DNA]</scope>
    <source>
        <strain evidence="1 2">MIT 9303</strain>
    </source>
</reference>
<dbReference type="STRING" id="59922.P9303_17901"/>
<dbReference type="KEGG" id="pmf:P9303_17901"/>
<accession>A2CAM2</accession>
<dbReference type="Proteomes" id="UP000002274">
    <property type="component" value="Chromosome"/>
</dbReference>
<dbReference type="EMBL" id="CP000554">
    <property type="protein sequence ID" value="ABM78532.1"/>
    <property type="molecule type" value="Genomic_DNA"/>
</dbReference>
<dbReference type="AlphaFoldDB" id="A2CAM2"/>
<evidence type="ECO:0000313" key="1">
    <source>
        <dbReference type="EMBL" id="ABM78532.1"/>
    </source>
</evidence>
<name>A2CAM2_PROM3</name>